<comment type="caution">
    <text evidence="2">The sequence shown here is derived from an EMBL/GenBank/DDBJ whole genome shotgun (WGS) entry which is preliminary data.</text>
</comment>
<organism evidence="2">
    <name type="scientific">bioreactor metagenome</name>
    <dbReference type="NCBI Taxonomy" id="1076179"/>
    <lineage>
        <taxon>unclassified sequences</taxon>
        <taxon>metagenomes</taxon>
        <taxon>ecological metagenomes</taxon>
    </lineage>
</organism>
<evidence type="ECO:0000313" key="2">
    <source>
        <dbReference type="EMBL" id="MPM45852.1"/>
    </source>
</evidence>
<dbReference type="AlphaFoldDB" id="A0A644ZYF5"/>
<dbReference type="EMBL" id="VSSQ01011041">
    <property type="protein sequence ID" value="MPM45852.1"/>
    <property type="molecule type" value="Genomic_DNA"/>
</dbReference>
<proteinExistence type="predicted"/>
<evidence type="ECO:0000256" key="1">
    <source>
        <dbReference type="SAM" id="MobiDB-lite"/>
    </source>
</evidence>
<reference evidence="2" key="1">
    <citation type="submission" date="2019-08" db="EMBL/GenBank/DDBJ databases">
        <authorList>
            <person name="Kucharzyk K."/>
            <person name="Murdoch R.W."/>
            <person name="Higgins S."/>
            <person name="Loffler F."/>
        </authorList>
    </citation>
    <scope>NUCLEOTIDE SEQUENCE</scope>
</reference>
<sequence>MHVVPHPFGEEGADRAVDHASAEDRRLGGASLALYESARNFTGGIVTFFVIYEQREKVESLARLLGKHGRHEQRRVSMFREQRGVCLLREASHFKGHLFPI</sequence>
<name>A0A644ZYF5_9ZZZZ</name>
<accession>A0A644ZYF5</accession>
<feature type="region of interest" description="Disordered" evidence="1">
    <location>
        <begin position="1"/>
        <end position="20"/>
    </location>
</feature>
<gene>
    <name evidence="2" type="ORF">SDC9_92544</name>
</gene>
<protein>
    <submittedName>
        <fullName evidence="2">Uncharacterized protein</fullName>
    </submittedName>
</protein>
<feature type="compositionally biased region" description="Basic and acidic residues" evidence="1">
    <location>
        <begin position="8"/>
        <end position="20"/>
    </location>
</feature>